<protein>
    <submittedName>
        <fullName evidence="9">Putative adipose-regulatory protein-domain-containing protein</fullName>
    </submittedName>
</protein>
<feature type="compositionally biased region" description="Basic and acidic residues" evidence="7">
    <location>
        <begin position="280"/>
        <end position="297"/>
    </location>
</feature>
<evidence type="ECO:0000256" key="4">
    <source>
        <dbReference type="ARBA" id="ARBA00022989"/>
    </source>
</evidence>
<evidence type="ECO:0000313" key="10">
    <source>
        <dbReference type="Proteomes" id="UP000326565"/>
    </source>
</evidence>
<feature type="region of interest" description="Disordered" evidence="7">
    <location>
        <begin position="278"/>
        <end position="372"/>
    </location>
</feature>
<feature type="compositionally biased region" description="Basic and acidic residues" evidence="7">
    <location>
        <begin position="334"/>
        <end position="344"/>
    </location>
</feature>
<keyword evidence="5" id="KW-0443">Lipid metabolism</keyword>
<dbReference type="GO" id="GO:0140042">
    <property type="term" value="P:lipid droplet formation"/>
    <property type="evidence" value="ECO:0007669"/>
    <property type="project" value="UniProtKB-ARBA"/>
</dbReference>
<dbReference type="PANTHER" id="PTHR21212:SF0">
    <property type="entry name" value="SEIPIN"/>
    <property type="match status" value="1"/>
</dbReference>
<dbReference type="AlphaFoldDB" id="A0A5N5WM67"/>
<keyword evidence="10" id="KW-1185">Reference proteome</keyword>
<evidence type="ECO:0000256" key="1">
    <source>
        <dbReference type="ARBA" id="ARBA00004477"/>
    </source>
</evidence>
<feature type="transmembrane region" description="Helical" evidence="8">
    <location>
        <begin position="247"/>
        <end position="269"/>
    </location>
</feature>
<dbReference type="OrthoDB" id="3990054at2759"/>
<keyword evidence="6 8" id="KW-0472">Membrane</keyword>
<name>A0A5N5WM67_9EURO</name>
<keyword evidence="2 8" id="KW-0812">Transmembrane</keyword>
<keyword evidence="3" id="KW-0256">Endoplasmic reticulum</keyword>
<reference evidence="9 10" key="1">
    <citation type="submission" date="2019-04" db="EMBL/GenBank/DDBJ databases">
        <title>Friends and foes A comparative genomics study of 23 Aspergillus species from section Flavi.</title>
        <authorList>
            <consortium name="DOE Joint Genome Institute"/>
            <person name="Kjaerbolling I."/>
            <person name="Vesth T."/>
            <person name="Frisvad J.C."/>
            <person name="Nybo J.L."/>
            <person name="Theobald S."/>
            <person name="Kildgaard S."/>
            <person name="Isbrandt T."/>
            <person name="Kuo A."/>
            <person name="Sato A."/>
            <person name="Lyhne E.K."/>
            <person name="Kogle M.E."/>
            <person name="Wiebenga A."/>
            <person name="Kun R.S."/>
            <person name="Lubbers R.J."/>
            <person name="Makela M.R."/>
            <person name="Barry K."/>
            <person name="Chovatia M."/>
            <person name="Clum A."/>
            <person name="Daum C."/>
            <person name="Haridas S."/>
            <person name="He G."/>
            <person name="LaButti K."/>
            <person name="Lipzen A."/>
            <person name="Mondo S."/>
            <person name="Riley R."/>
            <person name="Salamov A."/>
            <person name="Simmons B.A."/>
            <person name="Magnuson J.K."/>
            <person name="Henrissat B."/>
            <person name="Mortensen U.H."/>
            <person name="Larsen T.O."/>
            <person name="Devries R.P."/>
            <person name="Grigoriev I.V."/>
            <person name="Machida M."/>
            <person name="Baker S.E."/>
            <person name="Andersen M.R."/>
        </authorList>
    </citation>
    <scope>NUCLEOTIDE SEQUENCE [LARGE SCALE GENOMIC DNA]</scope>
    <source>
        <strain evidence="9 10">CBS 151.66</strain>
    </source>
</reference>
<dbReference type="Proteomes" id="UP000326565">
    <property type="component" value="Unassembled WGS sequence"/>
</dbReference>
<evidence type="ECO:0000256" key="6">
    <source>
        <dbReference type="ARBA" id="ARBA00023136"/>
    </source>
</evidence>
<dbReference type="EMBL" id="ML732415">
    <property type="protein sequence ID" value="KAB8068122.1"/>
    <property type="molecule type" value="Genomic_DNA"/>
</dbReference>
<dbReference type="PANTHER" id="PTHR21212">
    <property type="entry name" value="BERNARDINELLI-SEIP CONGENITAL LIPODYSTROPHY 2 HOMOLOG BSCL2 PROTEIN"/>
    <property type="match status" value="1"/>
</dbReference>
<comment type="subcellular location">
    <subcellularLocation>
        <location evidence="1">Endoplasmic reticulum membrane</location>
        <topology evidence="1">Multi-pass membrane protein</topology>
    </subcellularLocation>
</comment>
<dbReference type="CDD" id="cd23995">
    <property type="entry name" value="Seipin_BSCL2_like"/>
    <property type="match status" value="1"/>
</dbReference>
<evidence type="ECO:0000256" key="2">
    <source>
        <dbReference type="ARBA" id="ARBA00022692"/>
    </source>
</evidence>
<evidence type="ECO:0000256" key="3">
    <source>
        <dbReference type="ARBA" id="ARBA00022824"/>
    </source>
</evidence>
<organism evidence="9 10">
    <name type="scientific">Aspergillus leporis</name>
    <dbReference type="NCBI Taxonomy" id="41062"/>
    <lineage>
        <taxon>Eukaryota</taxon>
        <taxon>Fungi</taxon>
        <taxon>Dikarya</taxon>
        <taxon>Ascomycota</taxon>
        <taxon>Pezizomycotina</taxon>
        <taxon>Eurotiomycetes</taxon>
        <taxon>Eurotiomycetidae</taxon>
        <taxon>Eurotiales</taxon>
        <taxon>Aspergillaceae</taxon>
        <taxon>Aspergillus</taxon>
        <taxon>Aspergillus subgen. Circumdati</taxon>
    </lineage>
</organism>
<dbReference type="InterPro" id="IPR009617">
    <property type="entry name" value="Seipin"/>
</dbReference>
<evidence type="ECO:0000256" key="5">
    <source>
        <dbReference type="ARBA" id="ARBA00023098"/>
    </source>
</evidence>
<dbReference type="Pfam" id="PF06775">
    <property type="entry name" value="Seipin"/>
    <property type="match status" value="1"/>
</dbReference>
<evidence type="ECO:0000313" key="9">
    <source>
        <dbReference type="EMBL" id="KAB8068122.1"/>
    </source>
</evidence>
<dbReference type="GO" id="GO:0006629">
    <property type="term" value="P:lipid metabolic process"/>
    <property type="evidence" value="ECO:0007669"/>
    <property type="project" value="UniProtKB-KW"/>
</dbReference>
<keyword evidence="4 8" id="KW-1133">Transmembrane helix</keyword>
<evidence type="ECO:0000256" key="7">
    <source>
        <dbReference type="SAM" id="MobiDB-lite"/>
    </source>
</evidence>
<evidence type="ECO:0000256" key="8">
    <source>
        <dbReference type="SAM" id="Phobius"/>
    </source>
</evidence>
<accession>A0A5N5WM67</accession>
<dbReference type="GO" id="GO:0005789">
    <property type="term" value="C:endoplasmic reticulum membrane"/>
    <property type="evidence" value="ECO:0007669"/>
    <property type="project" value="UniProtKB-SubCell"/>
</dbReference>
<feature type="compositionally biased region" description="Low complexity" evidence="7">
    <location>
        <begin position="301"/>
        <end position="314"/>
    </location>
</feature>
<sequence>MEPEYETDESANNESIFFSRTLNTLMEYSQPFVSKQAQKAYLGALLFVVTAICMIIGSALAYAIFYCRYVPQVGVGRVVHLQFGDGNPWGTAALGSELVSLQPYDINVELELPRTPSNLAAGNFMLDLTLLSHSSTSVSTGTNSSTYPISRSRRPAILTYASPLVDTASKLSLMPFYVFGWHREAEKVVIPMMERINFARGWRNVPESLRLEISSHEQMQFYKAKVVFKARFTGLRWMMYNWKITSFLIFSSLFWCICMTSASVVWVILASISSASSGGREIEPKKEADDESSIKEEPSEETSSPLEAPSSSESGRLKRDDEYEADDDESGGSPRDRGAGRSEELGSGSGWEHAEARGAQRRRSRVFKDEKS</sequence>
<feature type="transmembrane region" description="Helical" evidence="8">
    <location>
        <begin position="40"/>
        <end position="67"/>
    </location>
</feature>
<proteinExistence type="predicted"/>
<gene>
    <name evidence="9" type="ORF">BDV29DRAFT_185088</name>
</gene>